<evidence type="ECO:0000256" key="2">
    <source>
        <dbReference type="ARBA" id="ARBA00022723"/>
    </source>
</evidence>
<evidence type="ECO:0000313" key="6">
    <source>
        <dbReference type="Proteomes" id="UP000250235"/>
    </source>
</evidence>
<evidence type="ECO:0000259" key="4">
    <source>
        <dbReference type="PROSITE" id="PS50994"/>
    </source>
</evidence>
<evidence type="ECO:0000256" key="1">
    <source>
        <dbReference type="ARBA" id="ARBA00022670"/>
    </source>
</evidence>
<dbReference type="GO" id="GO:0046872">
    <property type="term" value="F:metal ion binding"/>
    <property type="evidence" value="ECO:0007669"/>
    <property type="project" value="UniProtKB-KW"/>
</dbReference>
<dbReference type="GO" id="GO:0006508">
    <property type="term" value="P:proteolysis"/>
    <property type="evidence" value="ECO:0007669"/>
    <property type="project" value="UniProtKB-KW"/>
</dbReference>
<dbReference type="InterPro" id="IPR025724">
    <property type="entry name" value="GAG-pre-integrase_dom"/>
</dbReference>
<dbReference type="Pfam" id="PF07727">
    <property type="entry name" value="RVT_2"/>
    <property type="match status" value="1"/>
</dbReference>
<evidence type="ECO:0000256" key="3">
    <source>
        <dbReference type="ARBA" id="ARBA00022801"/>
    </source>
</evidence>
<dbReference type="InterPro" id="IPR012337">
    <property type="entry name" value="RNaseH-like_sf"/>
</dbReference>
<keyword evidence="1" id="KW-0645">Protease</keyword>
<dbReference type="InterPro" id="IPR039537">
    <property type="entry name" value="Retrotran_Ty1/copia-like"/>
</dbReference>
<dbReference type="InterPro" id="IPR057670">
    <property type="entry name" value="SH3_retrovirus"/>
</dbReference>
<dbReference type="GO" id="GO:0003676">
    <property type="term" value="F:nucleic acid binding"/>
    <property type="evidence" value="ECO:0007669"/>
    <property type="project" value="InterPro"/>
</dbReference>
<organism evidence="5 6">
    <name type="scientific">Dorcoceras hygrometricum</name>
    <dbReference type="NCBI Taxonomy" id="472368"/>
    <lineage>
        <taxon>Eukaryota</taxon>
        <taxon>Viridiplantae</taxon>
        <taxon>Streptophyta</taxon>
        <taxon>Embryophyta</taxon>
        <taxon>Tracheophyta</taxon>
        <taxon>Spermatophyta</taxon>
        <taxon>Magnoliopsida</taxon>
        <taxon>eudicotyledons</taxon>
        <taxon>Gunneridae</taxon>
        <taxon>Pentapetalae</taxon>
        <taxon>asterids</taxon>
        <taxon>lamiids</taxon>
        <taxon>Lamiales</taxon>
        <taxon>Gesneriaceae</taxon>
        <taxon>Didymocarpoideae</taxon>
        <taxon>Trichosporeae</taxon>
        <taxon>Loxocarpinae</taxon>
        <taxon>Dorcoceras</taxon>
    </lineage>
</organism>
<keyword evidence="6" id="KW-1185">Reference proteome</keyword>
<dbReference type="Proteomes" id="UP000250235">
    <property type="component" value="Unassembled WGS sequence"/>
</dbReference>
<dbReference type="InterPro" id="IPR054722">
    <property type="entry name" value="PolX-like_BBD"/>
</dbReference>
<dbReference type="EMBL" id="KQ989636">
    <property type="protein sequence ID" value="KZV54069.1"/>
    <property type="molecule type" value="Genomic_DNA"/>
</dbReference>
<accession>A0A2Z7D6C0</accession>
<dbReference type="PANTHER" id="PTHR42648:SF22">
    <property type="entry name" value="REVERSE TRANSCRIPTASE TY1_COPIA-TYPE DOMAIN-CONTAINING PROTEIN"/>
    <property type="match status" value="1"/>
</dbReference>
<protein>
    <submittedName>
        <fullName evidence="5">Beta-galactosidase</fullName>
    </submittedName>
</protein>
<feature type="domain" description="Integrase catalytic" evidence="4">
    <location>
        <begin position="475"/>
        <end position="641"/>
    </location>
</feature>
<dbReference type="Pfam" id="PF13976">
    <property type="entry name" value="gag_pre-integrs"/>
    <property type="match status" value="1"/>
</dbReference>
<dbReference type="Pfam" id="PF25597">
    <property type="entry name" value="SH3_retrovirus"/>
    <property type="match status" value="1"/>
</dbReference>
<gene>
    <name evidence="5" type="ORF">F511_36718</name>
</gene>
<keyword evidence="2" id="KW-0479">Metal-binding</keyword>
<name>A0A2Z7D6C0_9LAMI</name>
<sequence length="870" mass="99182">MVTAWLINSMEPSIGRTFLFLPKAQEVWDAVRETYSDLENSSQIFDLKTRLWQSRQGEKTVIEYYNEMKGLWQELDLCYDDKWECKHDSLKYHKRMEGDRVYVFLAGLNRDLDEVRGRILGRNPLPSLGEVFAEVRREEGRRKIMLSSKLSPTTETSAMVSKHFTPTVANRQPKKAAVVCEHCQKPWHTADTCWDLHGKPPNWKPKSARQKGGSGSRAYQSGLDEHINTEKSSGIASFSKEQIDQLYKLFQSTSFSPSVPGSCSIATKGTYLQSVGFNVSTITICPWIIDSGATDHMTGSSKLFHSYIPCAGNQKIKIADGTLSAIAGQGTIVISQTITLHNVLHVPNLSCNLLSISKLTRDLKCTAQFSSNLCVFQELDSGKTIGSAKEAGGLYYFGDESHSCGQAQQYSIAPISSSSTNEIFLWHRRMGHPNFQYLKHLYPQLFHNQNVSDFQCDICQFAKHHRSSFPAHSYHASKPFALIHSDVWGPFKTATLSNKRWFITFIDDHTRLCWVYLLSDKSEAERTFKNFYTMVETQFHEKIQVLRSDNGKEYFNQILRKFFQEKGIVHHSSCTNTPQQNGVAERKIRHLLEVARSLMFTTHVPKYLWGEAILTAAYLINRMPSRVLNFGSPLTVFKQTFPTSHLYSELPLKVFGCVVFVHVHRHNRYKLDPRAVKCVFLGYSPTQKGYKCFDPHSHTIFVSLDVTFCESQQFFSTPLQGAHTWEDSFVLDSQNEHSENEKGNPSSEFRITLDDATQAAPQQNLDTRTRGGDDKLFGQVYRRRQTQSEEDPAVPHETLDVPEWKSAVLEEMNALTKSGTWEMVHLPEGKRTVGCKWVFTVKLKQDGSLERYKARLVAKGFTQTYGIDYQ</sequence>
<dbReference type="Pfam" id="PF22936">
    <property type="entry name" value="Pol_BBD"/>
    <property type="match status" value="1"/>
</dbReference>
<reference evidence="5 6" key="1">
    <citation type="journal article" date="2015" name="Proc. Natl. Acad. Sci. U.S.A.">
        <title>The resurrection genome of Boea hygrometrica: A blueprint for survival of dehydration.</title>
        <authorList>
            <person name="Xiao L."/>
            <person name="Yang G."/>
            <person name="Zhang L."/>
            <person name="Yang X."/>
            <person name="Zhao S."/>
            <person name="Ji Z."/>
            <person name="Zhou Q."/>
            <person name="Hu M."/>
            <person name="Wang Y."/>
            <person name="Chen M."/>
            <person name="Xu Y."/>
            <person name="Jin H."/>
            <person name="Xiao X."/>
            <person name="Hu G."/>
            <person name="Bao F."/>
            <person name="Hu Y."/>
            <person name="Wan P."/>
            <person name="Li L."/>
            <person name="Deng X."/>
            <person name="Kuang T."/>
            <person name="Xiang C."/>
            <person name="Zhu J.K."/>
            <person name="Oliver M.J."/>
            <person name="He Y."/>
        </authorList>
    </citation>
    <scope>NUCLEOTIDE SEQUENCE [LARGE SCALE GENOMIC DNA]</scope>
    <source>
        <strain evidence="6">cv. XS01</strain>
    </source>
</reference>
<dbReference type="OrthoDB" id="1750639at2759"/>
<dbReference type="GO" id="GO:0015074">
    <property type="term" value="P:DNA integration"/>
    <property type="evidence" value="ECO:0007669"/>
    <property type="project" value="InterPro"/>
</dbReference>
<evidence type="ECO:0000313" key="5">
    <source>
        <dbReference type="EMBL" id="KZV54069.1"/>
    </source>
</evidence>
<dbReference type="InterPro" id="IPR013103">
    <property type="entry name" value="RVT_2"/>
</dbReference>
<dbReference type="AlphaFoldDB" id="A0A2Z7D6C0"/>
<dbReference type="SUPFAM" id="SSF53098">
    <property type="entry name" value="Ribonuclease H-like"/>
    <property type="match status" value="1"/>
</dbReference>
<keyword evidence="3" id="KW-0378">Hydrolase</keyword>
<dbReference type="InterPro" id="IPR001584">
    <property type="entry name" value="Integrase_cat-core"/>
</dbReference>
<dbReference type="InterPro" id="IPR036397">
    <property type="entry name" value="RNaseH_sf"/>
</dbReference>
<dbReference type="GO" id="GO:0008233">
    <property type="term" value="F:peptidase activity"/>
    <property type="evidence" value="ECO:0007669"/>
    <property type="project" value="UniProtKB-KW"/>
</dbReference>
<proteinExistence type="predicted"/>
<dbReference type="PROSITE" id="PS50994">
    <property type="entry name" value="INTEGRASE"/>
    <property type="match status" value="1"/>
</dbReference>
<dbReference type="Gene3D" id="3.30.420.10">
    <property type="entry name" value="Ribonuclease H-like superfamily/Ribonuclease H"/>
    <property type="match status" value="1"/>
</dbReference>
<dbReference type="PANTHER" id="PTHR42648">
    <property type="entry name" value="TRANSPOSASE, PUTATIVE-RELATED"/>
    <property type="match status" value="1"/>
</dbReference>
<dbReference type="Pfam" id="PF00665">
    <property type="entry name" value="rve"/>
    <property type="match status" value="1"/>
</dbReference>